<dbReference type="EMBL" id="ACHF01000117">
    <property type="protein sequence ID" value="EEI62279.1"/>
    <property type="molecule type" value="Genomic_DNA"/>
</dbReference>
<dbReference type="Proteomes" id="UP000006237">
    <property type="component" value="Unassembled WGS sequence"/>
</dbReference>
<evidence type="ECO:0000313" key="1">
    <source>
        <dbReference type="EMBL" id="EEI62279.1"/>
    </source>
</evidence>
<accession>A0ABM9XM89</accession>
<protein>
    <submittedName>
        <fullName evidence="1">Uncharacterized protein</fullName>
    </submittedName>
</protein>
<proteinExistence type="predicted"/>
<comment type="caution">
    <text evidence="1">The sequence shown here is derived from an EMBL/GenBank/DDBJ whole genome shotgun (WGS) entry which is preliminary data.</text>
</comment>
<reference evidence="1 2" key="1">
    <citation type="submission" date="2009-01" db="EMBL/GenBank/DDBJ databases">
        <authorList>
            <person name="Qin X."/>
            <person name="Bachman B."/>
            <person name="Battles P."/>
            <person name="Bell A."/>
            <person name="Bess C."/>
            <person name="Bickham C."/>
            <person name="Chaboub L."/>
            <person name="Chen D."/>
            <person name="Coyle M."/>
            <person name="Deiros D.R."/>
            <person name="Dinh H."/>
            <person name="Forbes L."/>
            <person name="Fowler G."/>
            <person name="Francisco L."/>
            <person name="Fu Q."/>
            <person name="Gubbala S."/>
            <person name="Hale W."/>
            <person name="Han Y."/>
            <person name="Hemphill L."/>
            <person name="Highlander S.K."/>
            <person name="Hirani K."/>
            <person name="Hogues M."/>
            <person name="Jackson L."/>
            <person name="Jakkamsetti A."/>
            <person name="Javaid M."/>
            <person name="Jiang H."/>
            <person name="Korchina V."/>
            <person name="Kovar C."/>
            <person name="Lara F."/>
            <person name="Lee S."/>
            <person name="Mata R."/>
            <person name="Mathew T."/>
            <person name="Moen C."/>
            <person name="Morales K."/>
            <person name="Munidasa M."/>
            <person name="Nazareth L."/>
            <person name="Ngo R."/>
            <person name="Nguyen L."/>
            <person name="Okwuonu G."/>
            <person name="Ongeri F."/>
            <person name="Patil S."/>
            <person name="Petrosino J."/>
            <person name="Pham C."/>
            <person name="Pham P."/>
            <person name="Pu L.-L."/>
            <person name="Puazo M."/>
            <person name="Raj R."/>
            <person name="Reid J."/>
            <person name="Rouhana J."/>
            <person name="Saada N."/>
            <person name="Shang Y."/>
            <person name="Simmons D."/>
            <person name="Thornton R."/>
            <person name="Warren J."/>
            <person name="Weissenberger G."/>
            <person name="Zhang J."/>
            <person name="Zhang L."/>
            <person name="Zhou C."/>
            <person name="Zhu D."/>
            <person name="Muzny D."/>
            <person name="Worley K."/>
            <person name="Gibbs R."/>
        </authorList>
    </citation>
    <scope>NUCLEOTIDE SEQUENCE [LARGE SCALE GENOMIC DNA]</scope>
    <source>
        <strain evidence="1 2">ATCC 51866</strain>
    </source>
</reference>
<sequence length="80" mass="9036">MCAPGYSETRICLFGGEPDWKIVRSMREIRPGRLIGNELVVRAFGVLFDKTYVSTGTLADRLSIGGERCPEDDVGCRRRW</sequence>
<organism evidence="1 2">
    <name type="scientific">Corynebacterium glucuronolyticum ATCC 51866</name>
    <dbReference type="NCBI Taxonomy" id="548478"/>
    <lineage>
        <taxon>Bacteria</taxon>
        <taxon>Bacillati</taxon>
        <taxon>Actinomycetota</taxon>
        <taxon>Actinomycetes</taxon>
        <taxon>Mycobacteriales</taxon>
        <taxon>Corynebacteriaceae</taxon>
        <taxon>Corynebacterium</taxon>
    </lineage>
</organism>
<gene>
    <name evidence="1" type="ORF">HMPREF0293_2223</name>
</gene>
<name>A0ABM9XM89_9CORY</name>
<keyword evidence="2" id="KW-1185">Reference proteome</keyword>
<evidence type="ECO:0000313" key="2">
    <source>
        <dbReference type="Proteomes" id="UP000006237"/>
    </source>
</evidence>